<accession>A0A1V8RMZ5</accession>
<name>A0A1V8RMZ5_9HYPH</name>
<keyword evidence="2" id="KW-1185">Reference proteome</keyword>
<dbReference type="Proteomes" id="UP000191905">
    <property type="component" value="Unassembled WGS sequence"/>
</dbReference>
<organism evidence="1 2">
    <name type="scientific">Manganibacter manganicus</name>
    <dbReference type="NCBI Taxonomy" id="1873176"/>
    <lineage>
        <taxon>Bacteria</taxon>
        <taxon>Pseudomonadati</taxon>
        <taxon>Pseudomonadota</taxon>
        <taxon>Alphaproteobacteria</taxon>
        <taxon>Hyphomicrobiales</taxon>
        <taxon>Phyllobacteriaceae</taxon>
        <taxon>Manganibacter</taxon>
    </lineage>
</organism>
<dbReference type="SUPFAM" id="SSF48452">
    <property type="entry name" value="TPR-like"/>
    <property type="match status" value="1"/>
</dbReference>
<evidence type="ECO:0000313" key="1">
    <source>
        <dbReference type="EMBL" id="OQM74585.1"/>
    </source>
</evidence>
<evidence type="ECO:0000313" key="2">
    <source>
        <dbReference type="Proteomes" id="UP000191905"/>
    </source>
</evidence>
<comment type="caution">
    <text evidence="1">The sequence shown here is derived from an EMBL/GenBank/DDBJ whole genome shotgun (WGS) entry which is preliminary data.</text>
</comment>
<dbReference type="Gene3D" id="1.25.40.10">
    <property type="entry name" value="Tetratricopeptide repeat domain"/>
    <property type="match status" value="1"/>
</dbReference>
<dbReference type="STRING" id="1873176.BFN67_21080"/>
<sequence length="104" mass="11462">MNLQKGNAQSRAQADDALLKQAYVLQQAKRLDEAQDLCLRVLTRTPNHPLALYILGTLYLGYDDEMALRYFARAVGEEPKNPYYESGGAKLVHGSGGIVPLRAA</sequence>
<dbReference type="InterPro" id="IPR011990">
    <property type="entry name" value="TPR-like_helical_dom_sf"/>
</dbReference>
<gene>
    <name evidence="1" type="ORF">BFN67_21080</name>
</gene>
<protein>
    <submittedName>
        <fullName evidence="1">Uncharacterized protein</fullName>
    </submittedName>
</protein>
<dbReference type="AlphaFoldDB" id="A0A1V8RMZ5"/>
<reference evidence="1 2" key="1">
    <citation type="journal article" date="2016" name="Int. J. Syst. Evol. Microbiol.">
        <title>Pseudaminobacter manganicus sp. nov., isolated from sludge of a manganese mine.</title>
        <authorList>
            <person name="Li J."/>
            <person name="Huang J."/>
            <person name="Liao S."/>
            <person name="Wang G."/>
        </authorList>
    </citation>
    <scope>NUCLEOTIDE SEQUENCE [LARGE SCALE GENOMIC DNA]</scope>
    <source>
        <strain evidence="1 2">JH-7</strain>
    </source>
</reference>
<proteinExistence type="predicted"/>
<dbReference type="EMBL" id="MDET01000026">
    <property type="protein sequence ID" value="OQM74585.1"/>
    <property type="molecule type" value="Genomic_DNA"/>
</dbReference>